<accession>A0A3A4RFY2</accession>
<evidence type="ECO:0000313" key="1">
    <source>
        <dbReference type="EMBL" id="RJP61394.1"/>
    </source>
</evidence>
<reference evidence="1 2" key="1">
    <citation type="journal article" date="2017" name="ISME J.">
        <title>Energy and carbon metabolisms in a deep terrestrial subsurface fluid microbial community.</title>
        <authorList>
            <person name="Momper L."/>
            <person name="Jungbluth S.P."/>
            <person name="Lee M.D."/>
            <person name="Amend J.P."/>
        </authorList>
    </citation>
    <scope>NUCLEOTIDE SEQUENCE [LARGE SCALE GENOMIC DNA]</scope>
    <source>
        <strain evidence="1">SURF_26</strain>
    </source>
</reference>
<sequence length="236" mass="25423">MTSNQLKSVFSPFSHHSKHRYVLLVLTAFWFITANNSALALFMTYTGGASAESDWKTAAGTTVLEDFQSYVNGVQISSLPALGVGFYELDGGGYPNAYYFASSGTPYGSTHLGNFPNGINEINRWDDIVLYVLPGYKITALGFWNGDGQNATLVATAYDASDNVLGSVGAFRNTFAGFVSDAPVYRVVFDGNTGDGWNHLDGLQTNVTVADSIPEPSTIGLLILGICGLFKNRLRK</sequence>
<dbReference type="NCBIfam" id="TIGR02595">
    <property type="entry name" value="PEP_CTERM"/>
    <property type="match status" value="1"/>
</dbReference>
<dbReference type="Proteomes" id="UP000266426">
    <property type="component" value="Unassembled WGS sequence"/>
</dbReference>
<protein>
    <submittedName>
        <fullName evidence="1">PEP-CTERM sorting domain-containing protein</fullName>
    </submittedName>
</protein>
<evidence type="ECO:0000313" key="2">
    <source>
        <dbReference type="Proteomes" id="UP000266426"/>
    </source>
</evidence>
<gene>
    <name evidence="1" type="ORF">C4541_01970</name>
</gene>
<comment type="caution">
    <text evidence="1">The sequence shown here is derived from an EMBL/GenBank/DDBJ whole genome shotgun (WGS) entry which is preliminary data.</text>
</comment>
<proteinExistence type="predicted"/>
<dbReference type="EMBL" id="QZJZ01000013">
    <property type="protein sequence ID" value="RJP61394.1"/>
    <property type="molecule type" value="Genomic_DNA"/>
</dbReference>
<organism evidence="1 2">
    <name type="scientific">Candidatus Auribacter fodinae</name>
    <dbReference type="NCBI Taxonomy" id="2093366"/>
    <lineage>
        <taxon>Bacteria</taxon>
        <taxon>Pseudomonadati</taxon>
        <taxon>Candidatus Auribacterota</taxon>
        <taxon>Candidatus Auribacteria</taxon>
        <taxon>Candidatus Auribacterales</taxon>
        <taxon>Candidatus Auribacteraceae</taxon>
        <taxon>Candidatus Auribacter</taxon>
    </lineage>
</organism>
<name>A0A3A4RFY2_9BACT</name>
<dbReference type="InterPro" id="IPR013424">
    <property type="entry name" value="Ice-binding_C"/>
</dbReference>
<dbReference type="AlphaFoldDB" id="A0A3A4RFY2"/>